<comment type="caution">
    <text evidence="11">The sequence shown here is derived from an EMBL/GenBank/DDBJ whole genome shotgun (WGS) entry which is preliminary data.</text>
</comment>
<evidence type="ECO:0000313" key="12">
    <source>
        <dbReference type="Proteomes" id="UP000256269"/>
    </source>
</evidence>
<dbReference type="RefSeq" id="WP_246016015.1">
    <property type="nucleotide sequence ID" value="NZ_CP144375.1"/>
</dbReference>
<dbReference type="InterPro" id="IPR041233">
    <property type="entry name" value="Melibiase_C"/>
</dbReference>
<dbReference type="PROSITE" id="PS00512">
    <property type="entry name" value="ALPHA_GALACTOSIDASE"/>
    <property type="match status" value="1"/>
</dbReference>
<dbReference type="PANTHER" id="PTHR11452">
    <property type="entry name" value="ALPHA-GALACTOSIDASE/ALPHA-N-ACETYLGALACTOSAMINIDASE"/>
    <property type="match status" value="1"/>
</dbReference>
<dbReference type="AlphaFoldDB" id="A0A3E0H5U2"/>
<evidence type="ECO:0000256" key="4">
    <source>
        <dbReference type="ARBA" id="ARBA00022729"/>
    </source>
</evidence>
<evidence type="ECO:0000313" key="11">
    <source>
        <dbReference type="EMBL" id="REH38273.1"/>
    </source>
</evidence>
<dbReference type="Proteomes" id="UP000256269">
    <property type="component" value="Unassembled WGS sequence"/>
</dbReference>
<keyword evidence="7 8" id="KW-0326">Glycosidase</keyword>
<evidence type="ECO:0000256" key="3">
    <source>
        <dbReference type="ARBA" id="ARBA00012755"/>
    </source>
</evidence>
<organism evidence="11 12">
    <name type="scientific">Kutzneria buriramensis</name>
    <dbReference type="NCBI Taxonomy" id="1045776"/>
    <lineage>
        <taxon>Bacteria</taxon>
        <taxon>Bacillati</taxon>
        <taxon>Actinomycetota</taxon>
        <taxon>Actinomycetes</taxon>
        <taxon>Pseudonocardiales</taxon>
        <taxon>Pseudonocardiaceae</taxon>
        <taxon>Kutzneria</taxon>
    </lineage>
</organism>
<reference evidence="11 12" key="1">
    <citation type="submission" date="2018-08" db="EMBL/GenBank/DDBJ databases">
        <title>Genomic Encyclopedia of Archaeal and Bacterial Type Strains, Phase II (KMG-II): from individual species to whole genera.</title>
        <authorList>
            <person name="Goeker M."/>
        </authorList>
    </citation>
    <scope>NUCLEOTIDE SEQUENCE [LARGE SCALE GENOMIC DNA]</scope>
    <source>
        <strain evidence="11 12">DSM 45791</strain>
    </source>
</reference>
<dbReference type="InterPro" id="IPR017853">
    <property type="entry name" value="GH"/>
</dbReference>
<dbReference type="PANTHER" id="PTHR11452:SF75">
    <property type="entry name" value="ALPHA-GALACTOSIDASE MEL1"/>
    <property type="match status" value="1"/>
</dbReference>
<dbReference type="EMBL" id="QUNO01000014">
    <property type="protein sequence ID" value="REH38273.1"/>
    <property type="molecule type" value="Genomic_DNA"/>
</dbReference>
<feature type="signal peptide" evidence="9">
    <location>
        <begin position="1"/>
        <end position="25"/>
    </location>
</feature>
<dbReference type="Pfam" id="PF17801">
    <property type="entry name" value="Melibiase_C"/>
    <property type="match status" value="1"/>
</dbReference>
<dbReference type="SUPFAM" id="SSF51011">
    <property type="entry name" value="Glycosyl hydrolase domain"/>
    <property type="match status" value="1"/>
</dbReference>
<evidence type="ECO:0000256" key="8">
    <source>
        <dbReference type="RuleBase" id="RU361168"/>
    </source>
</evidence>
<keyword evidence="4 9" id="KW-0732">Signal</keyword>
<proteinExistence type="inferred from homology"/>
<keyword evidence="12" id="KW-1185">Reference proteome</keyword>
<feature type="domain" description="Alpha galactosidase C-terminal" evidence="10">
    <location>
        <begin position="320"/>
        <end position="392"/>
    </location>
</feature>
<protein>
    <recommendedName>
        <fullName evidence="3 8">Alpha-galactosidase</fullName>
        <ecNumber evidence="3 8">3.2.1.22</ecNumber>
    </recommendedName>
    <alternativeName>
        <fullName evidence="8">Melibiase</fullName>
    </alternativeName>
</protein>
<dbReference type="PRINTS" id="PR00740">
    <property type="entry name" value="GLHYDRLASE27"/>
</dbReference>
<dbReference type="InterPro" id="IPR000111">
    <property type="entry name" value="Glyco_hydro_27/36_CS"/>
</dbReference>
<evidence type="ECO:0000256" key="6">
    <source>
        <dbReference type="ARBA" id="ARBA00023157"/>
    </source>
</evidence>
<evidence type="ECO:0000259" key="10">
    <source>
        <dbReference type="Pfam" id="PF17801"/>
    </source>
</evidence>
<dbReference type="InterPro" id="IPR002241">
    <property type="entry name" value="Glyco_hydro_27"/>
</dbReference>
<name>A0A3E0H5U2_9PSEU</name>
<dbReference type="Gene3D" id="3.20.20.70">
    <property type="entry name" value="Aldolase class I"/>
    <property type="match status" value="1"/>
</dbReference>
<gene>
    <name evidence="11" type="ORF">BCF44_114299</name>
</gene>
<evidence type="ECO:0000256" key="1">
    <source>
        <dbReference type="ARBA" id="ARBA00001255"/>
    </source>
</evidence>
<evidence type="ECO:0000256" key="7">
    <source>
        <dbReference type="ARBA" id="ARBA00023295"/>
    </source>
</evidence>
<dbReference type="CDD" id="cd14792">
    <property type="entry name" value="GH27"/>
    <property type="match status" value="1"/>
</dbReference>
<dbReference type="SUPFAM" id="SSF51445">
    <property type="entry name" value="(Trans)glycosidases"/>
    <property type="match status" value="1"/>
</dbReference>
<keyword evidence="5 8" id="KW-0378">Hydrolase</keyword>
<evidence type="ECO:0000256" key="2">
    <source>
        <dbReference type="ARBA" id="ARBA00009743"/>
    </source>
</evidence>
<dbReference type="InterPro" id="IPR013785">
    <property type="entry name" value="Aldolase_TIM"/>
</dbReference>
<dbReference type="FunFam" id="3.20.20.70:FF:000202">
    <property type="entry name" value="Alpha-galactosidase"/>
    <property type="match status" value="1"/>
</dbReference>
<keyword evidence="6 8" id="KW-1015">Disulfide bond</keyword>
<dbReference type="Pfam" id="PF16499">
    <property type="entry name" value="Melibiase_2"/>
    <property type="match status" value="1"/>
</dbReference>
<sequence>MRRTVLTALAAVVALVGSGVLGATAASPALALDNGLARTPQMGFNNWNLTHCRAQFNEAFVKGIADTLVSTGLKDAGYQYVNLDDCWAASSRDSKGNLVPDKTRFPHGIKAVADYVHSKGLKFGLYSSAGTKTCNSAGFPGGLGHEKQDAALWASWGVDYLKYDNCNNQGQDATKRYTAMRDALAATGRPILYSICEWGQNQPWTWAAPVGNSWRTTGDINDSYSKMLSIYKANIKLGKFAGPGHWNDPDMLEVGNGGMSDTEYRTHFTLWAMMSAPMLIGSDIRKASAATLTILRNSDVIALDQDAKGVQGNEISSANGLHVIRKPLADGDTAVALFNETGSTAKISTSLSAIGVSSGTHTLTDLWSKAKSTTTDTISASVPAHGTVVYRVH</sequence>
<feature type="chain" id="PRO_5017611991" description="Alpha-galactosidase" evidence="9">
    <location>
        <begin position="26"/>
        <end position="393"/>
    </location>
</feature>
<dbReference type="GO" id="GO:0016052">
    <property type="term" value="P:carbohydrate catabolic process"/>
    <property type="evidence" value="ECO:0007669"/>
    <property type="project" value="UniProtKB-ARBA"/>
</dbReference>
<accession>A0A3E0H5U2</accession>
<evidence type="ECO:0000256" key="5">
    <source>
        <dbReference type="ARBA" id="ARBA00022801"/>
    </source>
</evidence>
<dbReference type="InterPro" id="IPR013780">
    <property type="entry name" value="Glyco_hydro_b"/>
</dbReference>
<evidence type="ECO:0000256" key="9">
    <source>
        <dbReference type="SAM" id="SignalP"/>
    </source>
</evidence>
<dbReference type="Gene3D" id="2.60.40.1180">
    <property type="entry name" value="Golgi alpha-mannosidase II"/>
    <property type="match status" value="1"/>
</dbReference>
<dbReference type="GO" id="GO:0004557">
    <property type="term" value="F:alpha-galactosidase activity"/>
    <property type="evidence" value="ECO:0007669"/>
    <property type="project" value="UniProtKB-EC"/>
</dbReference>
<comment type="catalytic activity">
    <reaction evidence="1 8">
        <text>Hydrolysis of terminal, non-reducing alpha-D-galactose residues in alpha-D-galactosides, including galactose oligosaccharides, galactomannans and galactolipids.</text>
        <dbReference type="EC" id="3.2.1.22"/>
    </reaction>
</comment>
<comment type="similarity">
    <text evidence="2 8">Belongs to the glycosyl hydrolase 27 family.</text>
</comment>
<dbReference type="EC" id="3.2.1.22" evidence="3 8"/>